<evidence type="ECO:0000313" key="11">
    <source>
        <dbReference type="EMBL" id="HJD97768.1"/>
    </source>
</evidence>
<accession>A0A921AXU9</accession>
<keyword evidence="9" id="KW-1133">Transmembrane helix</keyword>
<feature type="transmembrane region" description="Helical" evidence="9">
    <location>
        <begin position="20"/>
        <end position="41"/>
    </location>
</feature>
<dbReference type="InterPro" id="IPR003661">
    <property type="entry name" value="HisK_dim/P_dom"/>
</dbReference>
<dbReference type="PRINTS" id="PR00344">
    <property type="entry name" value="BCTRLSENSOR"/>
</dbReference>
<dbReference type="EC" id="2.7.13.3" evidence="2"/>
<dbReference type="SUPFAM" id="SSF47384">
    <property type="entry name" value="Homodimeric domain of signal transducing histidine kinase"/>
    <property type="match status" value="1"/>
</dbReference>
<dbReference type="SUPFAM" id="SSF55874">
    <property type="entry name" value="ATPase domain of HSP90 chaperone/DNA topoisomerase II/histidine kinase"/>
    <property type="match status" value="1"/>
</dbReference>
<dbReference type="GO" id="GO:0005524">
    <property type="term" value="F:ATP binding"/>
    <property type="evidence" value="ECO:0007669"/>
    <property type="project" value="UniProtKB-KW"/>
</dbReference>
<evidence type="ECO:0000256" key="9">
    <source>
        <dbReference type="SAM" id="Phobius"/>
    </source>
</evidence>
<evidence type="ECO:0000256" key="2">
    <source>
        <dbReference type="ARBA" id="ARBA00012438"/>
    </source>
</evidence>
<evidence type="ECO:0000256" key="3">
    <source>
        <dbReference type="ARBA" id="ARBA00022553"/>
    </source>
</evidence>
<dbReference type="Pfam" id="PF00512">
    <property type="entry name" value="HisKA"/>
    <property type="match status" value="1"/>
</dbReference>
<dbReference type="CDD" id="cd00082">
    <property type="entry name" value="HisKA"/>
    <property type="match status" value="1"/>
</dbReference>
<protein>
    <recommendedName>
        <fullName evidence="2">histidine kinase</fullName>
        <ecNumber evidence="2">2.7.13.3</ecNumber>
    </recommendedName>
</protein>
<dbReference type="GO" id="GO:0000155">
    <property type="term" value="F:phosphorelay sensor kinase activity"/>
    <property type="evidence" value="ECO:0007669"/>
    <property type="project" value="InterPro"/>
</dbReference>
<keyword evidence="4" id="KW-0808">Transferase</keyword>
<sequence>MDDASQNGADNKLPFNLAKFFSYISLVLILISSVILTLFIGRTMNSSVLESQQEYALLLADNINRQIFRKFTLPVTYASGRVALSNPAQYKLLDEVIQSQLHGLQLSSVRLFDDHYTILYSTDPREVRRTDLYTAGIPLVFEGKPHHFDVISSIPYTQALVTPNLKDGTFLLRTIFPLTIDADFQGLRLRGQPVPVLGVLEIVQDMTPQYRGTIRSQWLIIGGFLVSTLILFFLLHFVARKAEFTLSRRMARNRQLEAQLHQAEKLASMGRMVASIAHEIRNPLGIIRSSSEFLIRRHKTEDATTQAMLSAIYDESCRLGTTVNDFLDYARPRQPRKDNVNIQDVLNKAMAFLGGEFQRQGIEIHTNLSPSLIILGDPDLLYRAFYNILANAQQAMQGPGQIFIDSALPADGQITLTFRDTGPGFAEDTLDKVMDPFFTTKDNGTGLGLPIVQAIIDSHGGSMKLANAPQGGALITVRFPTENTSTEQGSSHE</sequence>
<dbReference type="InterPro" id="IPR036097">
    <property type="entry name" value="HisK_dim/P_sf"/>
</dbReference>
<evidence type="ECO:0000313" key="12">
    <source>
        <dbReference type="Proteomes" id="UP000698963"/>
    </source>
</evidence>
<proteinExistence type="predicted"/>
<evidence type="ECO:0000256" key="6">
    <source>
        <dbReference type="ARBA" id="ARBA00022777"/>
    </source>
</evidence>
<evidence type="ECO:0000259" key="10">
    <source>
        <dbReference type="PROSITE" id="PS50109"/>
    </source>
</evidence>
<organism evidence="11 12">
    <name type="scientific">Mailhella massiliensis</name>
    <dbReference type="NCBI Taxonomy" id="1903261"/>
    <lineage>
        <taxon>Bacteria</taxon>
        <taxon>Pseudomonadati</taxon>
        <taxon>Thermodesulfobacteriota</taxon>
        <taxon>Desulfovibrionia</taxon>
        <taxon>Desulfovibrionales</taxon>
        <taxon>Desulfovibrionaceae</taxon>
        <taxon>Mailhella</taxon>
    </lineage>
</organism>
<evidence type="ECO:0000256" key="4">
    <source>
        <dbReference type="ARBA" id="ARBA00022679"/>
    </source>
</evidence>
<reference evidence="11" key="2">
    <citation type="submission" date="2021-09" db="EMBL/GenBank/DDBJ databases">
        <authorList>
            <person name="Gilroy R."/>
        </authorList>
    </citation>
    <scope>NUCLEOTIDE SEQUENCE</scope>
    <source>
        <strain evidence="11">ChiGjej2B2-19336</strain>
    </source>
</reference>
<dbReference type="PANTHER" id="PTHR43065">
    <property type="entry name" value="SENSOR HISTIDINE KINASE"/>
    <property type="match status" value="1"/>
</dbReference>
<dbReference type="SMART" id="SM00388">
    <property type="entry name" value="HisKA"/>
    <property type="match status" value="1"/>
</dbReference>
<comment type="caution">
    <text evidence="11">The sequence shown here is derived from an EMBL/GenBank/DDBJ whole genome shotgun (WGS) entry which is preliminary data.</text>
</comment>
<feature type="domain" description="Histidine kinase" evidence="10">
    <location>
        <begin position="275"/>
        <end position="483"/>
    </location>
</feature>
<dbReference type="RefSeq" id="WP_304122813.1">
    <property type="nucleotide sequence ID" value="NZ_DYZA01000182.1"/>
</dbReference>
<dbReference type="Gene3D" id="3.30.565.10">
    <property type="entry name" value="Histidine kinase-like ATPase, C-terminal domain"/>
    <property type="match status" value="1"/>
</dbReference>
<evidence type="ECO:0000256" key="1">
    <source>
        <dbReference type="ARBA" id="ARBA00000085"/>
    </source>
</evidence>
<evidence type="ECO:0000256" key="5">
    <source>
        <dbReference type="ARBA" id="ARBA00022741"/>
    </source>
</evidence>
<keyword evidence="3" id="KW-0597">Phosphoprotein</keyword>
<name>A0A921AXU9_9BACT</name>
<dbReference type="SMART" id="SM00387">
    <property type="entry name" value="HATPase_c"/>
    <property type="match status" value="1"/>
</dbReference>
<comment type="catalytic activity">
    <reaction evidence="1">
        <text>ATP + protein L-histidine = ADP + protein N-phospho-L-histidine.</text>
        <dbReference type="EC" id="2.7.13.3"/>
    </reaction>
</comment>
<dbReference type="PROSITE" id="PS50109">
    <property type="entry name" value="HIS_KIN"/>
    <property type="match status" value="1"/>
</dbReference>
<dbReference type="InterPro" id="IPR005467">
    <property type="entry name" value="His_kinase_dom"/>
</dbReference>
<keyword evidence="9" id="KW-0812">Transmembrane</keyword>
<dbReference type="InterPro" id="IPR003594">
    <property type="entry name" value="HATPase_dom"/>
</dbReference>
<dbReference type="Pfam" id="PF02518">
    <property type="entry name" value="HATPase_c"/>
    <property type="match status" value="1"/>
</dbReference>
<dbReference type="Proteomes" id="UP000698963">
    <property type="component" value="Unassembled WGS sequence"/>
</dbReference>
<keyword evidence="8" id="KW-0902">Two-component regulatory system</keyword>
<keyword evidence="5" id="KW-0547">Nucleotide-binding</keyword>
<keyword evidence="9" id="KW-0472">Membrane</keyword>
<evidence type="ECO:0000256" key="8">
    <source>
        <dbReference type="ARBA" id="ARBA00023012"/>
    </source>
</evidence>
<keyword evidence="7" id="KW-0067">ATP-binding</keyword>
<dbReference type="EMBL" id="DYZA01000182">
    <property type="protein sequence ID" value="HJD97768.1"/>
    <property type="molecule type" value="Genomic_DNA"/>
</dbReference>
<reference evidence="11" key="1">
    <citation type="journal article" date="2021" name="PeerJ">
        <title>Extensive microbial diversity within the chicken gut microbiome revealed by metagenomics and culture.</title>
        <authorList>
            <person name="Gilroy R."/>
            <person name="Ravi A."/>
            <person name="Getino M."/>
            <person name="Pursley I."/>
            <person name="Horton D.L."/>
            <person name="Alikhan N.F."/>
            <person name="Baker D."/>
            <person name="Gharbi K."/>
            <person name="Hall N."/>
            <person name="Watson M."/>
            <person name="Adriaenssens E.M."/>
            <person name="Foster-Nyarko E."/>
            <person name="Jarju S."/>
            <person name="Secka A."/>
            <person name="Antonio M."/>
            <person name="Oren A."/>
            <person name="Chaudhuri R.R."/>
            <person name="La Ragione R."/>
            <person name="Hildebrand F."/>
            <person name="Pallen M.J."/>
        </authorList>
    </citation>
    <scope>NUCLEOTIDE SEQUENCE</scope>
    <source>
        <strain evidence="11">ChiGjej2B2-19336</strain>
    </source>
</reference>
<dbReference type="InterPro" id="IPR036890">
    <property type="entry name" value="HATPase_C_sf"/>
</dbReference>
<feature type="transmembrane region" description="Helical" evidence="9">
    <location>
        <begin position="218"/>
        <end position="239"/>
    </location>
</feature>
<dbReference type="PANTHER" id="PTHR43065:SF10">
    <property type="entry name" value="PEROXIDE STRESS-ACTIVATED HISTIDINE KINASE MAK3"/>
    <property type="match status" value="1"/>
</dbReference>
<dbReference type="InterPro" id="IPR004358">
    <property type="entry name" value="Sig_transdc_His_kin-like_C"/>
</dbReference>
<dbReference type="Gene3D" id="1.10.287.130">
    <property type="match status" value="1"/>
</dbReference>
<dbReference type="AlphaFoldDB" id="A0A921AXU9"/>
<evidence type="ECO:0000256" key="7">
    <source>
        <dbReference type="ARBA" id="ARBA00022840"/>
    </source>
</evidence>
<keyword evidence="6 11" id="KW-0418">Kinase</keyword>
<gene>
    <name evidence="11" type="ORF">K8W16_09005</name>
</gene>